<dbReference type="GO" id="GO:0016020">
    <property type="term" value="C:membrane"/>
    <property type="evidence" value="ECO:0007669"/>
    <property type="project" value="TreeGrafter"/>
</dbReference>
<accession>A0AAW7XN69</accession>
<dbReference type="AlphaFoldDB" id="A0AAW7XN69"/>
<name>A0AAW7XN69_9GAMM</name>
<dbReference type="EMBL" id="JAUOPG010000007">
    <property type="protein sequence ID" value="MDO6454245.1"/>
    <property type="molecule type" value="Genomic_DNA"/>
</dbReference>
<evidence type="ECO:0000259" key="1">
    <source>
        <dbReference type="Pfam" id="PF00561"/>
    </source>
</evidence>
<evidence type="ECO:0000313" key="2">
    <source>
        <dbReference type="EMBL" id="MDO6454245.1"/>
    </source>
</evidence>
<dbReference type="Pfam" id="PF00561">
    <property type="entry name" value="Abhydrolase_1"/>
    <property type="match status" value="1"/>
</dbReference>
<dbReference type="PRINTS" id="PR00111">
    <property type="entry name" value="ABHYDROLASE"/>
</dbReference>
<dbReference type="PANTHER" id="PTHR43798:SF33">
    <property type="entry name" value="HYDROLASE, PUTATIVE (AFU_ORTHOLOGUE AFUA_2G14860)-RELATED"/>
    <property type="match status" value="1"/>
</dbReference>
<dbReference type="InterPro" id="IPR000073">
    <property type="entry name" value="AB_hydrolase_1"/>
</dbReference>
<protein>
    <submittedName>
        <fullName evidence="2">Alpha/beta hydrolase</fullName>
    </submittedName>
</protein>
<dbReference type="InterPro" id="IPR050266">
    <property type="entry name" value="AB_hydrolase_sf"/>
</dbReference>
<dbReference type="PANTHER" id="PTHR43798">
    <property type="entry name" value="MONOACYLGLYCEROL LIPASE"/>
    <property type="match status" value="1"/>
</dbReference>
<organism evidence="2 3">
    <name type="scientific">Neptunomonas phycophila</name>
    <dbReference type="NCBI Taxonomy" id="1572645"/>
    <lineage>
        <taxon>Bacteria</taxon>
        <taxon>Pseudomonadati</taxon>
        <taxon>Pseudomonadota</taxon>
        <taxon>Gammaproteobacteria</taxon>
        <taxon>Oceanospirillales</taxon>
        <taxon>Oceanospirillaceae</taxon>
        <taxon>Neptunomonas</taxon>
    </lineage>
</organism>
<feature type="domain" description="AB hydrolase-1" evidence="1">
    <location>
        <begin position="30"/>
        <end position="261"/>
    </location>
</feature>
<proteinExistence type="predicted"/>
<dbReference type="Proteomes" id="UP001169862">
    <property type="component" value="Unassembled WGS sequence"/>
</dbReference>
<keyword evidence="2" id="KW-0378">Hydrolase</keyword>
<reference evidence="2" key="1">
    <citation type="submission" date="2023-07" db="EMBL/GenBank/DDBJ databases">
        <title>Genome content predicts the carbon catabolic preferences of heterotrophic bacteria.</title>
        <authorList>
            <person name="Gralka M."/>
        </authorList>
    </citation>
    <scope>NUCLEOTIDE SEQUENCE</scope>
    <source>
        <strain evidence="2">I2M16</strain>
    </source>
</reference>
<dbReference type="SUPFAM" id="SSF53474">
    <property type="entry name" value="alpha/beta-Hydrolases"/>
    <property type="match status" value="1"/>
</dbReference>
<dbReference type="InterPro" id="IPR029058">
    <property type="entry name" value="AB_hydrolase_fold"/>
</dbReference>
<dbReference type="Gene3D" id="3.40.50.1820">
    <property type="entry name" value="alpha/beta hydrolase"/>
    <property type="match status" value="1"/>
</dbReference>
<sequence length="279" mass="31964">MRTDYVLGLSTAGYHKMAYREWGHLDNERVLVCVHGLARNGRDFDDIAKALSRHYRVICPDIVGRGESDWLKDPTGYTFAQYLSDIMSLLARLNVKEVDWLGTSMGGLLGIMLAAYPNSPIKRLILNDVGPFVSKEALKRIGEYLKPSWYESVADAKAAMQANYPALRYIREEQWQHLVRYGYRLDSKGWTQHYDPAIGDMARANSSEDVDLWPFWQGIQCPQLLIWGEASDVLTRDTVEQMQQLNPALSLYALPDIEHVPSLMEEEHIETITTWLRNN</sequence>
<evidence type="ECO:0000313" key="3">
    <source>
        <dbReference type="Proteomes" id="UP001169862"/>
    </source>
</evidence>
<gene>
    <name evidence="2" type="ORF">Q4490_11795</name>
</gene>
<dbReference type="GO" id="GO:0016787">
    <property type="term" value="F:hydrolase activity"/>
    <property type="evidence" value="ECO:0007669"/>
    <property type="project" value="UniProtKB-KW"/>
</dbReference>
<dbReference type="RefSeq" id="WP_075179842.1">
    <property type="nucleotide sequence ID" value="NZ_JALRCW010000113.1"/>
</dbReference>
<comment type="caution">
    <text evidence="2">The sequence shown here is derived from an EMBL/GenBank/DDBJ whole genome shotgun (WGS) entry which is preliminary data.</text>
</comment>